<sequence length="43" mass="4899">MTSGSKTKAAAETRRRQEKRKKTPRGANSQENANCESRDIYRS</sequence>
<accession>A0ABP2HW00</accession>
<feature type="region of interest" description="Disordered" evidence="1">
    <location>
        <begin position="1"/>
        <end position="43"/>
    </location>
</feature>
<evidence type="ECO:0000313" key="2">
    <source>
        <dbReference type="EMBL" id="EFB91428.1"/>
    </source>
</evidence>
<dbReference type="Proteomes" id="UP000006462">
    <property type="component" value="Unassembled WGS sequence"/>
</dbReference>
<proteinExistence type="predicted"/>
<evidence type="ECO:0000256" key="1">
    <source>
        <dbReference type="SAM" id="MobiDB-lite"/>
    </source>
</evidence>
<protein>
    <submittedName>
        <fullName evidence="2">Uncharacterized protein</fullName>
    </submittedName>
</protein>
<keyword evidence="3" id="KW-1185">Reference proteome</keyword>
<name>A0ABP2HW00_9BACT</name>
<evidence type="ECO:0000313" key="3">
    <source>
        <dbReference type="Proteomes" id="UP000006462"/>
    </source>
</evidence>
<organism evidence="2 3">
    <name type="scientific">Pyramidobacter piscolens W5455</name>
    <dbReference type="NCBI Taxonomy" id="352165"/>
    <lineage>
        <taxon>Bacteria</taxon>
        <taxon>Thermotogati</taxon>
        <taxon>Synergistota</taxon>
        <taxon>Synergistia</taxon>
        <taxon>Synergistales</taxon>
        <taxon>Dethiosulfovibrionaceae</taxon>
        <taxon>Pyramidobacter</taxon>
    </lineage>
</organism>
<reference evidence="2 3" key="1">
    <citation type="submission" date="2009-12" db="EMBL/GenBank/DDBJ databases">
        <authorList>
            <person name="Shrivastava S."/>
            <person name="Madupu R."/>
            <person name="Durkin A.S."/>
            <person name="Torralba M."/>
            <person name="Methe B."/>
            <person name="Sutton G.G."/>
            <person name="Strausberg R.L."/>
            <person name="Nelson K.E."/>
        </authorList>
    </citation>
    <scope>NUCLEOTIDE SEQUENCE [LARGE SCALE GENOMIC DNA]</scope>
    <source>
        <strain evidence="2 3">W5455</strain>
    </source>
</reference>
<comment type="caution">
    <text evidence="2">The sequence shown here is derived from an EMBL/GenBank/DDBJ whole genome shotgun (WGS) entry which is preliminary data.</text>
</comment>
<gene>
    <name evidence="2" type="ORF">HMPREF7215_2540</name>
</gene>
<dbReference type="EMBL" id="ADFP01000041">
    <property type="protein sequence ID" value="EFB91428.1"/>
    <property type="molecule type" value="Genomic_DNA"/>
</dbReference>
<feature type="compositionally biased region" description="Polar residues" evidence="1">
    <location>
        <begin position="26"/>
        <end position="35"/>
    </location>
</feature>